<evidence type="ECO:0000259" key="4">
    <source>
        <dbReference type="Pfam" id="PF07731"/>
    </source>
</evidence>
<dbReference type="SUPFAM" id="SSF49503">
    <property type="entry name" value="Cupredoxins"/>
    <property type="match status" value="1"/>
</dbReference>
<reference evidence="5" key="1">
    <citation type="submission" date="2021-10" db="EMBL/GenBank/DDBJ databases">
        <title>Tropical sea cucumber genome reveals ecological adaptation and Cuvierian tubules defense mechanism.</title>
        <authorList>
            <person name="Chen T."/>
        </authorList>
    </citation>
    <scope>NUCLEOTIDE SEQUENCE</scope>
    <source>
        <strain evidence="5">Nanhai2018</strain>
        <tissue evidence="5">Muscle</tissue>
    </source>
</reference>
<dbReference type="AlphaFoldDB" id="A0A9Q1CGP4"/>
<dbReference type="EMBL" id="JAIZAY010000004">
    <property type="protein sequence ID" value="KAJ8044289.1"/>
    <property type="molecule type" value="Genomic_DNA"/>
</dbReference>
<keyword evidence="6" id="KW-1185">Reference proteome</keyword>
<dbReference type="Pfam" id="PF07731">
    <property type="entry name" value="Cu-oxidase_2"/>
    <property type="match status" value="1"/>
</dbReference>
<gene>
    <name evidence="5" type="ORF">HOLleu_11710</name>
</gene>
<comment type="caution">
    <text evidence="5">The sequence shown here is derived from an EMBL/GenBank/DDBJ whole genome shotgun (WGS) entry which is preliminary data.</text>
</comment>
<organism evidence="5 6">
    <name type="scientific">Holothuria leucospilota</name>
    <name type="common">Black long sea cucumber</name>
    <name type="synonym">Mertensiothuria leucospilota</name>
    <dbReference type="NCBI Taxonomy" id="206669"/>
    <lineage>
        <taxon>Eukaryota</taxon>
        <taxon>Metazoa</taxon>
        <taxon>Echinodermata</taxon>
        <taxon>Eleutherozoa</taxon>
        <taxon>Echinozoa</taxon>
        <taxon>Holothuroidea</taxon>
        <taxon>Aspidochirotacea</taxon>
        <taxon>Aspidochirotida</taxon>
        <taxon>Holothuriidae</taxon>
        <taxon>Holothuria</taxon>
    </lineage>
</organism>
<dbReference type="GO" id="GO:0005507">
    <property type="term" value="F:copper ion binding"/>
    <property type="evidence" value="ECO:0007669"/>
    <property type="project" value="InterPro"/>
</dbReference>
<evidence type="ECO:0000256" key="3">
    <source>
        <dbReference type="ARBA" id="ARBA00023008"/>
    </source>
</evidence>
<dbReference type="InterPro" id="IPR045087">
    <property type="entry name" value="Cu-oxidase_fam"/>
</dbReference>
<evidence type="ECO:0000256" key="1">
    <source>
        <dbReference type="ARBA" id="ARBA00022723"/>
    </source>
</evidence>
<dbReference type="GO" id="GO:0016491">
    <property type="term" value="F:oxidoreductase activity"/>
    <property type="evidence" value="ECO:0007669"/>
    <property type="project" value="UniProtKB-KW"/>
</dbReference>
<keyword evidence="1" id="KW-0479">Metal-binding</keyword>
<evidence type="ECO:0000313" key="5">
    <source>
        <dbReference type="EMBL" id="KAJ8044289.1"/>
    </source>
</evidence>
<dbReference type="Proteomes" id="UP001152320">
    <property type="component" value="Chromosome 4"/>
</dbReference>
<dbReference type="OrthoDB" id="2121828at2759"/>
<feature type="domain" description="Plastocyanin-like" evidence="4">
    <location>
        <begin position="1"/>
        <end position="89"/>
    </location>
</feature>
<evidence type="ECO:0000313" key="6">
    <source>
        <dbReference type="Proteomes" id="UP001152320"/>
    </source>
</evidence>
<keyword evidence="3" id="KW-0186">Copper</keyword>
<sequence>MHLHGFSFRIVGSGLMDEIFTPEGVEEMDKQGKFFRSSTPFPPVKDTVCVSHGSYMIIRFVVDNPGWWFLHCHLDFHALLGMAMVVRAGTDEDIKGLIPKDFPRCQNFNQ</sequence>
<dbReference type="GO" id="GO:0005886">
    <property type="term" value="C:plasma membrane"/>
    <property type="evidence" value="ECO:0007669"/>
    <property type="project" value="TreeGrafter"/>
</dbReference>
<dbReference type="PANTHER" id="PTHR11709">
    <property type="entry name" value="MULTI-COPPER OXIDASE"/>
    <property type="match status" value="1"/>
</dbReference>
<dbReference type="InterPro" id="IPR011706">
    <property type="entry name" value="Cu-oxidase_C"/>
</dbReference>
<dbReference type="PROSITE" id="PS00080">
    <property type="entry name" value="MULTICOPPER_OXIDASE2"/>
    <property type="match status" value="1"/>
</dbReference>
<proteinExistence type="predicted"/>
<dbReference type="Gene3D" id="2.60.40.420">
    <property type="entry name" value="Cupredoxins - blue copper proteins"/>
    <property type="match status" value="1"/>
</dbReference>
<dbReference type="InterPro" id="IPR008972">
    <property type="entry name" value="Cupredoxin"/>
</dbReference>
<keyword evidence="2" id="KW-0560">Oxidoreductase</keyword>
<accession>A0A9Q1CGP4</accession>
<name>A0A9Q1CGP4_HOLLE</name>
<dbReference type="PANTHER" id="PTHR11709:SF394">
    <property type="entry name" value="FI03373P-RELATED"/>
    <property type="match status" value="1"/>
</dbReference>
<protein>
    <submittedName>
        <fullName evidence="5">Laccase-25</fullName>
    </submittedName>
</protein>
<dbReference type="InterPro" id="IPR002355">
    <property type="entry name" value="Cu_oxidase_Cu_BS"/>
</dbReference>
<dbReference type="GO" id="GO:0006826">
    <property type="term" value="P:iron ion transport"/>
    <property type="evidence" value="ECO:0007669"/>
    <property type="project" value="TreeGrafter"/>
</dbReference>
<evidence type="ECO:0000256" key="2">
    <source>
        <dbReference type="ARBA" id="ARBA00023002"/>
    </source>
</evidence>